<keyword evidence="2" id="KW-0808">Transferase</keyword>
<evidence type="ECO:0000313" key="6">
    <source>
        <dbReference type="Proteomes" id="UP000034803"/>
    </source>
</evidence>
<sequence length="280" mass="31953">MDYELIDSGNGRRLEKIADFILDRPDPQIVWDKKMEKDEWDKADAVFTRTFNDKGKWVKNNPKMPDSWQITHNNLKFILKLTPFKHTGIFPEQSWQWDLISEKIKKEKREVNILNLFGYTGAATLAACSAGAKITHVDASKPAITWFRENQKLSGLMEKPVRIIIDDCLKFTLREIKRGVTYDGIIMDPPVYGHGPNGETWKFNEDFPKLLENCINLLSKDPIFVICNAYAISTSSLTLANILKDKLANLDGKITNGELMIIEKSAGRTLSTGIWGMWSK</sequence>
<accession>A0A0F9YZH7</accession>
<dbReference type="Gene3D" id="3.40.50.150">
    <property type="entry name" value="Vaccinia Virus protein VP39"/>
    <property type="match status" value="1"/>
</dbReference>
<evidence type="ECO:0000259" key="4">
    <source>
        <dbReference type="Pfam" id="PF10672"/>
    </source>
</evidence>
<dbReference type="PATRIC" id="fig|1618586.3.peg.353"/>
<protein>
    <recommendedName>
        <fullName evidence="4">S-adenosylmethionine-dependent methyltransferase domain-containing protein</fullName>
    </recommendedName>
</protein>
<dbReference type="InterPro" id="IPR029063">
    <property type="entry name" value="SAM-dependent_MTases_sf"/>
</dbReference>
<evidence type="ECO:0000256" key="2">
    <source>
        <dbReference type="ARBA" id="ARBA00022679"/>
    </source>
</evidence>
<dbReference type="Proteomes" id="UP000034803">
    <property type="component" value="Unassembled WGS sequence"/>
</dbReference>
<dbReference type="InterPro" id="IPR019614">
    <property type="entry name" value="SAM-dep_methyl-trfase"/>
</dbReference>
<evidence type="ECO:0000313" key="5">
    <source>
        <dbReference type="EMBL" id="KKP31801.1"/>
    </source>
</evidence>
<comment type="caution">
    <text evidence="5">The sequence shown here is derived from an EMBL/GenBank/DDBJ whole genome shotgun (WGS) entry which is preliminary data.</text>
</comment>
<evidence type="ECO:0000256" key="1">
    <source>
        <dbReference type="ARBA" id="ARBA00022603"/>
    </source>
</evidence>
<dbReference type="PANTHER" id="PTHR43042:SF2">
    <property type="entry name" value="SAM-DEPENDENT METHYLTRANSFERASE"/>
    <property type="match status" value="1"/>
</dbReference>
<dbReference type="EMBL" id="LBOI01000005">
    <property type="protein sequence ID" value="KKP31801.1"/>
    <property type="molecule type" value="Genomic_DNA"/>
</dbReference>
<dbReference type="SUPFAM" id="SSF53335">
    <property type="entry name" value="S-adenosyl-L-methionine-dependent methyltransferases"/>
    <property type="match status" value="1"/>
</dbReference>
<dbReference type="AlphaFoldDB" id="A0A0F9YZH7"/>
<dbReference type="Pfam" id="PF10672">
    <property type="entry name" value="Methyltrans_SAM"/>
    <property type="match status" value="1"/>
</dbReference>
<gene>
    <name evidence="5" type="ORF">UR21_C0005G0023</name>
</gene>
<keyword evidence="1" id="KW-0489">Methyltransferase</keyword>
<dbReference type="InterPro" id="IPR013780">
    <property type="entry name" value="Glyco_hydro_b"/>
</dbReference>
<dbReference type="GO" id="GO:0008168">
    <property type="term" value="F:methyltransferase activity"/>
    <property type="evidence" value="ECO:0007669"/>
    <property type="project" value="UniProtKB-KW"/>
</dbReference>
<keyword evidence="3" id="KW-0949">S-adenosyl-L-methionine</keyword>
<name>A0A0F9YZH7_9BACT</name>
<organism evidence="5 6">
    <name type="scientific">Candidatus Woesebacteria bacterium GW2011_GWC2_31_9</name>
    <dbReference type="NCBI Taxonomy" id="1618586"/>
    <lineage>
        <taxon>Bacteria</taxon>
        <taxon>Candidatus Woeseibacteriota</taxon>
    </lineage>
</organism>
<reference evidence="5 6" key="1">
    <citation type="journal article" date="2015" name="Nature">
        <title>rRNA introns, odd ribosomes, and small enigmatic genomes across a large radiation of phyla.</title>
        <authorList>
            <person name="Brown C.T."/>
            <person name="Hug L.A."/>
            <person name="Thomas B.C."/>
            <person name="Sharon I."/>
            <person name="Castelle C.J."/>
            <person name="Singh A."/>
            <person name="Wilkins M.J."/>
            <person name="Williams K.H."/>
            <person name="Banfield J.F."/>
        </authorList>
    </citation>
    <scope>NUCLEOTIDE SEQUENCE [LARGE SCALE GENOMIC DNA]</scope>
</reference>
<feature type="domain" description="S-adenosylmethionine-dependent methyltransferase" evidence="4">
    <location>
        <begin position="56"/>
        <end position="227"/>
    </location>
</feature>
<dbReference type="GO" id="GO:0032259">
    <property type="term" value="P:methylation"/>
    <property type="evidence" value="ECO:0007669"/>
    <property type="project" value="UniProtKB-KW"/>
</dbReference>
<evidence type="ECO:0000256" key="3">
    <source>
        <dbReference type="ARBA" id="ARBA00022691"/>
    </source>
</evidence>
<dbReference type="PANTHER" id="PTHR43042">
    <property type="entry name" value="SAM-DEPENDENT METHYLTRANSFERASE"/>
    <property type="match status" value="1"/>
</dbReference>
<dbReference type="Gene3D" id="2.60.40.1180">
    <property type="entry name" value="Golgi alpha-mannosidase II"/>
    <property type="match status" value="1"/>
</dbReference>
<proteinExistence type="predicted"/>